<feature type="region of interest" description="Disordered" evidence="4">
    <location>
        <begin position="114"/>
        <end position="139"/>
    </location>
</feature>
<keyword evidence="2" id="KW-0694">RNA-binding</keyword>
<proteinExistence type="inferred from homology"/>
<organism evidence="6 7">
    <name type="scientific">Talaromyces atroroseus</name>
    <dbReference type="NCBI Taxonomy" id="1441469"/>
    <lineage>
        <taxon>Eukaryota</taxon>
        <taxon>Fungi</taxon>
        <taxon>Dikarya</taxon>
        <taxon>Ascomycota</taxon>
        <taxon>Pezizomycotina</taxon>
        <taxon>Eurotiomycetes</taxon>
        <taxon>Eurotiomycetidae</taxon>
        <taxon>Eurotiales</taxon>
        <taxon>Trichocomaceae</taxon>
        <taxon>Talaromyces</taxon>
        <taxon>Talaromyces sect. Trachyspermi</taxon>
    </lineage>
</organism>
<dbReference type="GO" id="GO:0005634">
    <property type="term" value="C:nucleus"/>
    <property type="evidence" value="ECO:0007669"/>
    <property type="project" value="TreeGrafter"/>
</dbReference>
<evidence type="ECO:0000256" key="2">
    <source>
        <dbReference type="ARBA" id="ARBA00022884"/>
    </source>
</evidence>
<dbReference type="AlphaFoldDB" id="A0A1Q5Q893"/>
<dbReference type="RefSeq" id="XP_020116393.1">
    <property type="nucleotide sequence ID" value="XM_020263377.1"/>
</dbReference>
<accession>A0A1Q5Q893</accession>
<protein>
    <recommendedName>
        <fullName evidence="5">S1-like domain-containing protein</fullName>
    </recommendedName>
</protein>
<evidence type="ECO:0000256" key="4">
    <source>
        <dbReference type="SAM" id="MobiDB-lite"/>
    </source>
</evidence>
<dbReference type="SMART" id="SM00652">
    <property type="entry name" value="eIF1a"/>
    <property type="match status" value="1"/>
</dbReference>
<dbReference type="PROSITE" id="PS50832">
    <property type="entry name" value="S1_IF1_TYPE"/>
    <property type="match status" value="1"/>
</dbReference>
<reference evidence="6 7" key="1">
    <citation type="submission" date="2015-06" db="EMBL/GenBank/DDBJ databases">
        <title>Talaromyces atroroseus IBT 11181 draft genome.</title>
        <authorList>
            <person name="Rasmussen K.B."/>
            <person name="Rasmussen S."/>
            <person name="Petersen B."/>
            <person name="Sicheritz-Ponten T."/>
            <person name="Mortensen U.H."/>
            <person name="Thrane U."/>
        </authorList>
    </citation>
    <scope>NUCLEOTIDE SEQUENCE [LARGE SCALE GENOMIC DNA]</scope>
    <source>
        <strain evidence="6 7">IBT 11181</strain>
    </source>
</reference>
<dbReference type="InterPro" id="IPR039294">
    <property type="entry name" value="EIF1AD"/>
</dbReference>
<keyword evidence="3" id="KW-0648">Protein biosynthesis</keyword>
<evidence type="ECO:0000256" key="3">
    <source>
        <dbReference type="PROSITE-ProRule" id="PRU00181"/>
    </source>
</evidence>
<dbReference type="OrthoDB" id="1738325at2759"/>
<dbReference type="Pfam" id="PF01176">
    <property type="entry name" value="eIF-1a"/>
    <property type="match status" value="1"/>
</dbReference>
<evidence type="ECO:0000256" key="1">
    <source>
        <dbReference type="ARBA" id="ARBA00007340"/>
    </source>
</evidence>
<gene>
    <name evidence="6" type="ORF">UA08_08483</name>
</gene>
<dbReference type="Proteomes" id="UP000214365">
    <property type="component" value="Unassembled WGS sequence"/>
</dbReference>
<dbReference type="InterPro" id="IPR001253">
    <property type="entry name" value="TIF_eIF-1A"/>
</dbReference>
<comment type="similarity">
    <text evidence="1">Belongs to the EIF1AD family.</text>
</comment>
<sequence length="139" mass="15738">MGPPKRRVLATAEETLYPPETLSEGHQIARVIKATGNNLYSVEFPSKKTALVELPAKFRSTIWMKRGSFVVVDTNALEDRENKLAGEIVNVVRDEKAWRKAAFWPKEFVKQSFLPSDSEDENSRVGKMPPSDDDDDDEQ</sequence>
<dbReference type="InterPro" id="IPR012340">
    <property type="entry name" value="NA-bd_OB-fold"/>
</dbReference>
<evidence type="ECO:0000313" key="6">
    <source>
        <dbReference type="EMBL" id="OKL56272.1"/>
    </source>
</evidence>
<name>A0A1Q5Q893_TALAT</name>
<feature type="domain" description="S1-like" evidence="5">
    <location>
        <begin position="5"/>
        <end position="89"/>
    </location>
</feature>
<dbReference type="GeneID" id="31008239"/>
<dbReference type="GO" id="GO:0003743">
    <property type="term" value="F:translation initiation factor activity"/>
    <property type="evidence" value="ECO:0007669"/>
    <property type="project" value="UniProtKB-UniRule"/>
</dbReference>
<evidence type="ECO:0000259" key="5">
    <source>
        <dbReference type="PROSITE" id="PS50832"/>
    </source>
</evidence>
<dbReference type="EMBL" id="LFMY01000015">
    <property type="protein sequence ID" value="OKL56272.1"/>
    <property type="molecule type" value="Genomic_DNA"/>
</dbReference>
<dbReference type="InterPro" id="IPR006196">
    <property type="entry name" value="RNA-binding_domain_S1_IF1"/>
</dbReference>
<dbReference type="Gene3D" id="2.40.50.140">
    <property type="entry name" value="Nucleic acid-binding proteins"/>
    <property type="match status" value="1"/>
</dbReference>
<dbReference type="SUPFAM" id="SSF50249">
    <property type="entry name" value="Nucleic acid-binding proteins"/>
    <property type="match status" value="1"/>
</dbReference>
<comment type="caution">
    <text evidence="6">The sequence shown here is derived from an EMBL/GenBank/DDBJ whole genome shotgun (WGS) entry which is preliminary data.</text>
</comment>
<dbReference type="PANTHER" id="PTHR21641:SF0">
    <property type="entry name" value="RNA-BINDING PROTEIN EIF1AD-RELATED"/>
    <property type="match status" value="1"/>
</dbReference>
<evidence type="ECO:0000313" key="7">
    <source>
        <dbReference type="Proteomes" id="UP000214365"/>
    </source>
</evidence>
<dbReference type="GO" id="GO:0003723">
    <property type="term" value="F:RNA binding"/>
    <property type="evidence" value="ECO:0007669"/>
    <property type="project" value="UniProtKB-KW"/>
</dbReference>
<keyword evidence="3" id="KW-0396">Initiation factor</keyword>
<keyword evidence="7" id="KW-1185">Reference proteome</keyword>
<dbReference type="PANTHER" id="PTHR21641">
    <property type="entry name" value="TRANSLATION INITIATION FACTOR-RELATED"/>
    <property type="match status" value="1"/>
</dbReference>
<dbReference type="STRING" id="1441469.A0A1Q5Q893"/>